<proteinExistence type="predicted"/>
<evidence type="ECO:0000313" key="9">
    <source>
        <dbReference type="Proteomes" id="UP000297014"/>
    </source>
</evidence>
<evidence type="ECO:0000256" key="2">
    <source>
        <dbReference type="ARBA" id="ARBA00022741"/>
    </source>
</evidence>
<dbReference type="STRING" id="1218173.BALCAV_0212815"/>
<evidence type="ECO:0000313" key="8">
    <source>
        <dbReference type="Proteomes" id="UP000002754"/>
    </source>
</evidence>
<dbReference type="GO" id="GO:0016874">
    <property type="term" value="F:ligase activity"/>
    <property type="evidence" value="ECO:0007669"/>
    <property type="project" value="UniProtKB-KW"/>
</dbReference>
<dbReference type="Proteomes" id="UP000002754">
    <property type="component" value="Unassembled WGS sequence"/>
</dbReference>
<dbReference type="Gene3D" id="3.40.50.20">
    <property type="match status" value="1"/>
</dbReference>
<dbReference type="GO" id="GO:0005524">
    <property type="term" value="F:ATP binding"/>
    <property type="evidence" value="ECO:0007669"/>
    <property type="project" value="UniProtKB-UniRule"/>
</dbReference>
<feature type="domain" description="ATP-grasp" evidence="5">
    <location>
        <begin position="113"/>
        <end position="304"/>
    </location>
</feature>
<dbReference type="Pfam" id="PF13535">
    <property type="entry name" value="ATP-grasp_4"/>
    <property type="match status" value="1"/>
</dbReference>
<dbReference type="GO" id="GO:0046872">
    <property type="term" value="F:metal ion binding"/>
    <property type="evidence" value="ECO:0007669"/>
    <property type="project" value="InterPro"/>
</dbReference>
<dbReference type="Gene3D" id="3.30.470.20">
    <property type="entry name" value="ATP-grasp fold, B domain"/>
    <property type="match status" value="1"/>
</dbReference>
<evidence type="ECO:0000256" key="4">
    <source>
        <dbReference type="PROSITE-ProRule" id="PRU00409"/>
    </source>
</evidence>
<dbReference type="InterPro" id="IPR011761">
    <property type="entry name" value="ATP-grasp"/>
</dbReference>
<keyword evidence="3 4" id="KW-0067">ATP-binding</keyword>
<dbReference type="InterPro" id="IPR013815">
    <property type="entry name" value="ATP_grasp_subdomain_1"/>
</dbReference>
<keyword evidence="1 6" id="KW-0436">Ligase</keyword>
<dbReference type="OrthoDB" id="9803907at2"/>
<dbReference type="Gene3D" id="3.30.1490.20">
    <property type="entry name" value="ATP-grasp fold, A domain"/>
    <property type="match status" value="1"/>
</dbReference>
<dbReference type="SUPFAM" id="SSF56059">
    <property type="entry name" value="Glutathione synthetase ATP-binding domain-like"/>
    <property type="match status" value="1"/>
</dbReference>
<dbReference type="PANTHER" id="PTHR43585">
    <property type="entry name" value="FUMIPYRROLE BIOSYNTHESIS PROTEIN C"/>
    <property type="match status" value="1"/>
</dbReference>
<dbReference type="EMBL" id="JALP01000164">
    <property type="protein sequence ID" value="THG90294.1"/>
    <property type="molecule type" value="Genomic_DNA"/>
</dbReference>
<evidence type="ECO:0000259" key="5">
    <source>
        <dbReference type="PROSITE" id="PS50975"/>
    </source>
</evidence>
<evidence type="ECO:0000256" key="1">
    <source>
        <dbReference type="ARBA" id="ARBA00022598"/>
    </source>
</evidence>
<dbReference type="Proteomes" id="UP000297014">
    <property type="component" value="Unassembled WGS sequence"/>
</dbReference>
<reference evidence="7 9" key="2">
    <citation type="submission" date="2014-01" db="EMBL/GenBank/DDBJ databases">
        <title>Draft genome sequencing of Bacillus alcalophilus CGMCC 1.3604.</title>
        <authorList>
            <person name="Yang J."/>
            <person name="Diao L."/>
            <person name="Yang S."/>
        </authorList>
    </citation>
    <scope>NUCLEOTIDE SEQUENCE [LARGE SCALE GENOMIC DNA]</scope>
    <source>
        <strain evidence="7 9">CGMCC 1.3604</strain>
    </source>
</reference>
<evidence type="ECO:0000313" key="6">
    <source>
        <dbReference type="EMBL" id="KGA96974.1"/>
    </source>
</evidence>
<dbReference type="RefSeq" id="WP_003322986.1">
    <property type="nucleotide sequence ID" value="NZ_ALPT02000040.1"/>
</dbReference>
<dbReference type="eggNOG" id="COG0189">
    <property type="taxonomic scope" value="Bacteria"/>
</dbReference>
<dbReference type="PROSITE" id="PS50975">
    <property type="entry name" value="ATP_GRASP"/>
    <property type="match status" value="1"/>
</dbReference>
<organism evidence="6 8">
    <name type="scientific">Alkalihalobacillus alcalophilus ATCC 27647 = CGMCC 1.3604</name>
    <dbReference type="NCBI Taxonomy" id="1218173"/>
    <lineage>
        <taxon>Bacteria</taxon>
        <taxon>Bacillati</taxon>
        <taxon>Bacillota</taxon>
        <taxon>Bacilli</taxon>
        <taxon>Bacillales</taxon>
        <taxon>Bacillaceae</taxon>
        <taxon>Alkalihalobacillus</taxon>
    </lineage>
</organism>
<evidence type="ECO:0000313" key="7">
    <source>
        <dbReference type="EMBL" id="THG90294.1"/>
    </source>
</evidence>
<dbReference type="AlphaFoldDB" id="A0A094WGT2"/>
<keyword evidence="8" id="KW-1185">Reference proteome</keyword>
<name>A0A094WGT2_ALKAL</name>
<dbReference type="EMBL" id="ALPT02000040">
    <property type="protein sequence ID" value="KGA96974.1"/>
    <property type="molecule type" value="Genomic_DNA"/>
</dbReference>
<sequence length="405" mass="46319">MAILILNGYSHEHMPYEKWLKDSSEDLVLITCRKHMNEFPAGRYVEVIGFNNYELNSNVELTAIELNKKYNFTRIISTYEFDLVRAARLREALNIPGQQYDSAIYFRDKLLMKQLAKQNHLKVPLFTKLDSSITLLEFINLHGYPVVVKPRDGAGAEGVKILKNEGDLKAFLNEGIPRNYMVEEFIDGQMFHIDVLTFKGDIIFNWPSTYLVSNLDFNDGGYAGSHLIEEGHVFFKKLIDYATQLINSFPSPSHGAFHIEVFVNKEEEVILCEVASRAGGGKIVEQIYHAFDINLCEVSVRSQSNLYSKQEATMIRTSPKKITGSLLIPPLNKHINRLPSVNPPENVLEYLTYINLDEQKKKADSLIDRIATFVVEAKGDMSIQDSMNTAYKWFINNLEIYEKQS</sequence>
<reference evidence="6 8" key="1">
    <citation type="journal article" date="2014" name="Genome Announc.">
        <title>Draft Genome Sequence of Bacillus alcalophilus AV1934, a Classic Alkaliphile Isolated from Human Feces in 1934.</title>
        <authorList>
            <person name="Attie O."/>
            <person name="Jayaprakash A."/>
            <person name="Shah H."/>
            <person name="Paulsen I.T."/>
            <person name="Morino M."/>
            <person name="Takahashi Y."/>
            <person name="Narumi I."/>
            <person name="Sachidanandam R."/>
            <person name="Satoh K."/>
            <person name="Ito M."/>
            <person name="Krulwich T.A."/>
        </authorList>
    </citation>
    <scope>NUCLEOTIDE SEQUENCE [LARGE SCALE GENOMIC DNA]</scope>
    <source>
        <strain evidence="6 8">AV1934</strain>
    </source>
</reference>
<evidence type="ECO:0000256" key="3">
    <source>
        <dbReference type="ARBA" id="ARBA00022840"/>
    </source>
</evidence>
<dbReference type="InterPro" id="IPR052032">
    <property type="entry name" value="ATP-dep_AA_Ligase"/>
</dbReference>
<comment type="caution">
    <text evidence="6">The sequence shown here is derived from an EMBL/GenBank/DDBJ whole genome shotgun (WGS) entry which is preliminary data.</text>
</comment>
<dbReference type="PANTHER" id="PTHR43585:SF2">
    <property type="entry name" value="ATP-GRASP ENZYME FSQD"/>
    <property type="match status" value="1"/>
</dbReference>
<keyword evidence="2 4" id="KW-0547">Nucleotide-binding</keyword>
<protein>
    <submittedName>
        <fullName evidence="6">Amino acid--ACP ligase</fullName>
    </submittedName>
</protein>
<accession>A0A094WGT2</accession>
<gene>
    <name evidence="7" type="ORF">AJ85_11855</name>
    <name evidence="6" type="ORF">BALCAV_0212815</name>
</gene>